<keyword evidence="1" id="KW-0732">Signal</keyword>
<feature type="signal peptide" evidence="1">
    <location>
        <begin position="1"/>
        <end position="17"/>
    </location>
</feature>
<reference evidence="3" key="1">
    <citation type="submission" date="2016-09" db="EMBL/GenBank/DDBJ databases">
        <authorList>
            <person name="Jeantristanb JTB J.-T."/>
            <person name="Ricardo R."/>
        </authorList>
    </citation>
    <scope>NUCLEOTIDE SEQUENCE [LARGE SCALE GENOMIC DNA]</scope>
</reference>
<accession>A0A238FJT4</accession>
<dbReference type="EMBL" id="FMSP01000007">
    <property type="protein sequence ID" value="SCV71336.1"/>
    <property type="molecule type" value="Genomic_DNA"/>
</dbReference>
<protein>
    <submittedName>
        <fullName evidence="2">BQ2448_2924 protein</fullName>
    </submittedName>
</protein>
<feature type="chain" id="PRO_5012263391" evidence="1">
    <location>
        <begin position="18"/>
        <end position="130"/>
    </location>
</feature>
<organism evidence="2 3">
    <name type="scientific">Microbotryum intermedium</name>
    <dbReference type="NCBI Taxonomy" id="269621"/>
    <lineage>
        <taxon>Eukaryota</taxon>
        <taxon>Fungi</taxon>
        <taxon>Dikarya</taxon>
        <taxon>Basidiomycota</taxon>
        <taxon>Pucciniomycotina</taxon>
        <taxon>Microbotryomycetes</taxon>
        <taxon>Microbotryales</taxon>
        <taxon>Microbotryaceae</taxon>
        <taxon>Microbotryum</taxon>
    </lineage>
</organism>
<name>A0A238FJT4_9BASI</name>
<keyword evidence="3" id="KW-1185">Reference proteome</keyword>
<dbReference type="OrthoDB" id="10466390at2759"/>
<evidence type="ECO:0000256" key="1">
    <source>
        <dbReference type="SAM" id="SignalP"/>
    </source>
</evidence>
<gene>
    <name evidence="2" type="ORF">BQ2448_2924</name>
</gene>
<sequence length="130" mass="13759">MRVPVVVFAIATAGAFAASSAAQKQRGSSGCEWTCQHGPRGYAKSRSSVEFKTCLATYCSTGEEGLDACYKVEQAAECVKAQCPSGPHFDYLGVELSPFRSDNRLGYLLLLHTVSTLGGGNRADLASMGQ</sequence>
<evidence type="ECO:0000313" key="3">
    <source>
        <dbReference type="Proteomes" id="UP000198372"/>
    </source>
</evidence>
<dbReference type="AlphaFoldDB" id="A0A238FJT4"/>
<dbReference type="Proteomes" id="UP000198372">
    <property type="component" value="Unassembled WGS sequence"/>
</dbReference>
<evidence type="ECO:0000313" key="2">
    <source>
        <dbReference type="EMBL" id="SCV71336.1"/>
    </source>
</evidence>
<proteinExistence type="predicted"/>